<dbReference type="Pfam" id="PF03755">
    <property type="entry name" value="YicC-like_N"/>
    <property type="match status" value="1"/>
</dbReference>
<evidence type="ECO:0000256" key="4">
    <source>
        <dbReference type="ARBA" id="ARBA00022801"/>
    </source>
</evidence>
<evidence type="ECO:0000259" key="6">
    <source>
        <dbReference type="Pfam" id="PF03755"/>
    </source>
</evidence>
<dbReference type="RefSeq" id="WP_113866692.1">
    <property type="nucleotide sequence ID" value="NZ_BAABQN010000001.1"/>
</dbReference>
<organism evidence="8 9">
    <name type="scientific">Paraliobacillus ryukyuensis</name>
    <dbReference type="NCBI Taxonomy" id="200904"/>
    <lineage>
        <taxon>Bacteria</taxon>
        <taxon>Bacillati</taxon>
        <taxon>Bacillota</taxon>
        <taxon>Bacilli</taxon>
        <taxon>Bacillales</taxon>
        <taxon>Bacillaceae</taxon>
        <taxon>Paraliobacillus</taxon>
    </lineage>
</organism>
<dbReference type="PANTHER" id="PTHR30636:SF3">
    <property type="entry name" value="UPF0701 PROTEIN YICC"/>
    <property type="match status" value="1"/>
</dbReference>
<keyword evidence="9" id="KW-1185">Reference proteome</keyword>
<gene>
    <name evidence="8" type="ORF">DES48_101597</name>
</gene>
<name>A0A366EHN6_9BACI</name>
<comment type="caution">
    <text evidence="8">The sequence shown here is derived from an EMBL/GenBank/DDBJ whole genome shotgun (WGS) entry which is preliminary data.</text>
</comment>
<dbReference type="InterPro" id="IPR005229">
    <property type="entry name" value="YicC/YloC-like"/>
</dbReference>
<reference evidence="8 9" key="1">
    <citation type="submission" date="2018-06" db="EMBL/GenBank/DDBJ databases">
        <title>Genomic Encyclopedia of Type Strains, Phase IV (KMG-IV): sequencing the most valuable type-strain genomes for metagenomic binning, comparative biology and taxonomic classification.</title>
        <authorList>
            <person name="Goeker M."/>
        </authorList>
    </citation>
    <scope>NUCLEOTIDE SEQUENCE [LARGE SCALE GENOMIC DNA]</scope>
    <source>
        <strain evidence="8 9">DSM 15140</strain>
    </source>
</reference>
<evidence type="ECO:0000256" key="5">
    <source>
        <dbReference type="ARBA" id="ARBA00035648"/>
    </source>
</evidence>
<evidence type="ECO:0000313" key="9">
    <source>
        <dbReference type="Proteomes" id="UP000252254"/>
    </source>
</evidence>
<sequence>MPLSMTGFGRATATYYDKTISVEIKTVNHRFLDVSIKTPQTYQSLESDIRDSIQRHFQRGRVECFIMLDNEEVSPSKVNVNWPLMNQYVDTYYSIQNTYNLSTEEALAFIPKIPEIISISENVPLTESVSDIVLETVQEACGQVILMRSNEGKMITDDMKNRLENIKQLVKQLGERRETVIIEYQGRILSRIHAFTDGQLHDEARFYQEVAILAEKGDITEEITRLHSHVQQFGQTLNEEQVVGRKLGFILQEMQREVNTIGSKSNDALISNWVVTLKTEMEKIKEQIQNIE</sequence>
<evidence type="ECO:0000256" key="2">
    <source>
        <dbReference type="ARBA" id="ARBA00022722"/>
    </source>
</evidence>
<comment type="cofactor">
    <cofactor evidence="1">
        <name>a divalent metal cation</name>
        <dbReference type="ChEBI" id="CHEBI:60240"/>
    </cofactor>
</comment>
<keyword evidence="2" id="KW-0540">Nuclease</keyword>
<dbReference type="OrthoDB" id="9771229at2"/>
<evidence type="ECO:0000256" key="1">
    <source>
        <dbReference type="ARBA" id="ARBA00001968"/>
    </source>
</evidence>
<feature type="domain" description="Endoribonuclease YicC-like N-terminal" evidence="6">
    <location>
        <begin position="4"/>
        <end position="155"/>
    </location>
</feature>
<evidence type="ECO:0000256" key="3">
    <source>
        <dbReference type="ARBA" id="ARBA00022759"/>
    </source>
</evidence>
<dbReference type="GO" id="GO:0004521">
    <property type="term" value="F:RNA endonuclease activity"/>
    <property type="evidence" value="ECO:0007669"/>
    <property type="project" value="InterPro"/>
</dbReference>
<dbReference type="InterPro" id="IPR013551">
    <property type="entry name" value="YicC-like_C"/>
</dbReference>
<dbReference type="GO" id="GO:0016787">
    <property type="term" value="F:hydrolase activity"/>
    <property type="evidence" value="ECO:0007669"/>
    <property type="project" value="UniProtKB-KW"/>
</dbReference>
<dbReference type="InterPro" id="IPR013527">
    <property type="entry name" value="YicC-like_N"/>
</dbReference>
<accession>A0A366EHN6</accession>
<evidence type="ECO:0000313" key="8">
    <source>
        <dbReference type="EMBL" id="RBP01853.1"/>
    </source>
</evidence>
<evidence type="ECO:0000259" key="7">
    <source>
        <dbReference type="Pfam" id="PF08340"/>
    </source>
</evidence>
<keyword evidence="4" id="KW-0378">Hydrolase</keyword>
<keyword evidence="3" id="KW-0255">Endonuclease</keyword>
<dbReference type="EMBL" id="QNRI01000001">
    <property type="protein sequence ID" value="RBP01853.1"/>
    <property type="molecule type" value="Genomic_DNA"/>
</dbReference>
<dbReference type="NCBIfam" id="TIGR00255">
    <property type="entry name" value="YicC/YloC family endoribonuclease"/>
    <property type="match status" value="1"/>
</dbReference>
<dbReference type="PANTHER" id="PTHR30636">
    <property type="entry name" value="UPF0701 PROTEIN YICC"/>
    <property type="match status" value="1"/>
</dbReference>
<dbReference type="Proteomes" id="UP000252254">
    <property type="component" value="Unassembled WGS sequence"/>
</dbReference>
<feature type="domain" description="Endoribonuclease YicC-like C-terminal" evidence="7">
    <location>
        <begin position="175"/>
        <end position="292"/>
    </location>
</feature>
<dbReference type="Pfam" id="PF08340">
    <property type="entry name" value="YicC-like_C"/>
    <property type="match status" value="1"/>
</dbReference>
<protein>
    <submittedName>
        <fullName evidence="8">Uncharacterized protein (TIGR00255 family)</fullName>
    </submittedName>
</protein>
<comment type="similarity">
    <text evidence="5">Belongs to the YicC/YloC family.</text>
</comment>
<proteinExistence type="inferred from homology"/>
<dbReference type="STRING" id="200904.GCA_900168775_01514"/>
<dbReference type="AlphaFoldDB" id="A0A366EHN6"/>